<dbReference type="Gene3D" id="1.25.40.180">
    <property type="match status" value="1"/>
</dbReference>
<dbReference type="PANTHER" id="PTHR45887:SF1">
    <property type="entry name" value="TRANSLATION INITIATION FACTOR EIF-2B SUBUNIT EPSILON"/>
    <property type="match status" value="1"/>
</dbReference>
<keyword evidence="4" id="KW-1185">Reference proteome</keyword>
<dbReference type="RefSeq" id="XP_028881103.1">
    <property type="nucleotide sequence ID" value="XM_029027599.1"/>
</dbReference>
<evidence type="ECO:0000313" key="3">
    <source>
        <dbReference type="EMBL" id="ORC87037.1"/>
    </source>
</evidence>
<evidence type="ECO:0000313" key="4">
    <source>
        <dbReference type="Proteomes" id="UP000192257"/>
    </source>
</evidence>
<dbReference type="STRING" id="67003.A0A1X0NQS4"/>
<dbReference type="VEuPathDB" id="TriTrypDB:TM35_000241870"/>
<evidence type="ECO:0000259" key="2">
    <source>
        <dbReference type="Pfam" id="PF25087"/>
    </source>
</evidence>
<protein>
    <submittedName>
        <fullName evidence="3">Translation initiation factor eIF-2B subunit epsilon</fullName>
    </submittedName>
</protein>
<accession>A0A1X0NQS4</accession>
<dbReference type="Gene3D" id="2.160.10.10">
    <property type="entry name" value="Hexapeptide repeat proteins"/>
    <property type="match status" value="1"/>
</dbReference>
<feature type="compositionally biased region" description="Low complexity" evidence="1">
    <location>
        <begin position="502"/>
        <end position="511"/>
    </location>
</feature>
<feature type="region of interest" description="Disordered" evidence="1">
    <location>
        <begin position="600"/>
        <end position="620"/>
    </location>
</feature>
<organism evidence="3 4">
    <name type="scientific">Trypanosoma theileri</name>
    <dbReference type="NCBI Taxonomy" id="67003"/>
    <lineage>
        <taxon>Eukaryota</taxon>
        <taxon>Discoba</taxon>
        <taxon>Euglenozoa</taxon>
        <taxon>Kinetoplastea</taxon>
        <taxon>Metakinetoplastina</taxon>
        <taxon>Trypanosomatida</taxon>
        <taxon>Trypanosomatidae</taxon>
        <taxon>Trypanosoma</taxon>
    </lineage>
</organism>
<dbReference type="InterPro" id="IPR029044">
    <property type="entry name" value="Nucleotide-diphossugar_trans"/>
</dbReference>
<dbReference type="InterPro" id="IPR056729">
    <property type="entry name" value="GMPPB_C"/>
</dbReference>
<gene>
    <name evidence="3" type="ORF">TM35_000241870</name>
</gene>
<dbReference type="Gene3D" id="3.90.550.10">
    <property type="entry name" value="Spore Coat Polysaccharide Biosynthesis Protein SpsA, Chain A"/>
    <property type="match status" value="1"/>
</dbReference>
<keyword evidence="3" id="KW-0396">Initiation factor</keyword>
<dbReference type="GO" id="GO:0005085">
    <property type="term" value="F:guanyl-nucleotide exchange factor activity"/>
    <property type="evidence" value="ECO:0007669"/>
    <property type="project" value="TreeGrafter"/>
</dbReference>
<dbReference type="Proteomes" id="UP000192257">
    <property type="component" value="Unassembled WGS sequence"/>
</dbReference>
<dbReference type="PANTHER" id="PTHR45887">
    <property type="entry name" value="TRANSLATION INITIATION FACTOR EIF-2B SUBUNIT EPSILON"/>
    <property type="match status" value="1"/>
</dbReference>
<reference evidence="3 4" key="1">
    <citation type="submission" date="2017-03" db="EMBL/GenBank/DDBJ databases">
        <title>An alternative strategy for trypanosome survival in the mammalian bloodstream revealed through genome and transcriptome analysis of the ubiquitous bovine parasite Trypanosoma (Megatrypanum) theileri.</title>
        <authorList>
            <person name="Kelly S."/>
            <person name="Ivens A."/>
            <person name="Mott A."/>
            <person name="O'Neill E."/>
            <person name="Emms D."/>
            <person name="Macleod O."/>
            <person name="Voorheis P."/>
            <person name="Matthews J."/>
            <person name="Matthews K."/>
            <person name="Carrington M."/>
        </authorList>
    </citation>
    <scope>NUCLEOTIDE SEQUENCE [LARGE SCALE GENOMIC DNA]</scope>
    <source>
        <strain evidence="3">Edinburgh</strain>
    </source>
</reference>
<dbReference type="InterPro" id="IPR051956">
    <property type="entry name" value="eIF2B_epsilon"/>
</dbReference>
<dbReference type="GeneID" id="39987379"/>
<dbReference type="AlphaFoldDB" id="A0A1X0NQS4"/>
<evidence type="ECO:0000256" key="1">
    <source>
        <dbReference type="SAM" id="MobiDB-lite"/>
    </source>
</evidence>
<dbReference type="GO" id="GO:0003743">
    <property type="term" value="F:translation initiation factor activity"/>
    <property type="evidence" value="ECO:0007669"/>
    <property type="project" value="UniProtKB-KW"/>
</dbReference>
<keyword evidence="3" id="KW-0648">Protein biosynthesis</keyword>
<name>A0A1X0NQS4_9TRYP</name>
<feature type="compositionally biased region" description="Low complexity" evidence="1">
    <location>
        <begin position="518"/>
        <end position="533"/>
    </location>
</feature>
<dbReference type="GO" id="GO:0031369">
    <property type="term" value="F:translation initiation factor binding"/>
    <property type="evidence" value="ECO:0007669"/>
    <property type="project" value="TreeGrafter"/>
</dbReference>
<feature type="compositionally biased region" description="Acidic residues" evidence="1">
    <location>
        <begin position="608"/>
        <end position="619"/>
    </location>
</feature>
<feature type="domain" description="Mannose-1-phosphate guanyltransferase C-terminal" evidence="2">
    <location>
        <begin position="398"/>
        <end position="475"/>
    </location>
</feature>
<dbReference type="SUPFAM" id="SSF53448">
    <property type="entry name" value="Nucleotide-diphospho-sugar transferases"/>
    <property type="match status" value="1"/>
</dbReference>
<proteinExistence type="predicted"/>
<dbReference type="OrthoDB" id="424572at2759"/>
<dbReference type="GO" id="GO:0005851">
    <property type="term" value="C:eukaryotic translation initiation factor 2B complex"/>
    <property type="evidence" value="ECO:0007669"/>
    <property type="project" value="TreeGrafter"/>
</dbReference>
<dbReference type="Pfam" id="PF25087">
    <property type="entry name" value="GMPPB_C"/>
    <property type="match status" value="1"/>
</dbReference>
<dbReference type="EMBL" id="NBCO01000024">
    <property type="protein sequence ID" value="ORC87037.1"/>
    <property type="molecule type" value="Genomic_DNA"/>
</dbReference>
<feature type="compositionally biased region" description="Gly residues" evidence="1">
    <location>
        <begin position="490"/>
        <end position="501"/>
    </location>
</feature>
<comment type="caution">
    <text evidence="3">The sequence shown here is derived from an EMBL/GenBank/DDBJ whole genome shotgun (WGS) entry which is preliminary data.</text>
</comment>
<sequence length="829" mass="91626">MDLAATRRTTETGRKRHGPHFTVIIIGEVFNNSTHPLYPVSPSQKLPFALLPICNTPIIDYILENLVENGVDEVCILLNSESVEPVRDHLQNNRTARGKPWLESKDMKVKVVESKRNMTRPFDATSEIVDHNLVAQNSSFLFVPIDSMAFFTNLRDLFHIHNQRTNDLKKYAATLLCTSVRSLLEDTLHDLLLEKMNERDNNTLGSPLLDRDSPATAGVTLSAAEYRPLGVYENPPNHLTMFTLQKSTGVVRSMTRVESREESPEAISMEFSSREPMSVRTDLVPTNYLFCSAEALPLFTFHMNDLHAFLVDLLVKEELWGNVFGIEEVTPSMGIIQPINSLTSYIQTNIDVCCRRFFPLTRESSFAEDLARYAVSPHCQSVYLHQVGAKVLSSNCEPCVVVGEQVVIPPTAIVRGTIFGKGVRIGDGAVISGCVILDGTTIGSGCVLRHSFIGHNVVISEKAEVSHSIIGDGCIIGVIPIKTSSSRAGTGTGTGSAGGASGTSNSHSHSSNSHRRNITINSTITTTTTATPKGKTKKKANEENVQKNVQGVVIEDQVIIACSIAETDKNLTGQGGCGKAVKDRYVSTTLPTREVFIRDTIPRATSEAADDDDSDDDNDSAQMELFRDTIHSLVEQALRQPSRIKDCTFQMKNTRLTFGRNNGDLCQIVTEKLLLHAMERHGKSGDVNFLLKAVRDLFAQWCRPFYSDVVTGSDEMQATLQAVCMAVGDVRCPLHKSGPLLLECLYNDCDDDLYDERGFCIVSGESLVEFGAYIRRVHQRRAAAFDAEDSDGNESDEEEERMLRVGLSCEQFIAGVREFLEEEEDDEEE</sequence>
<feature type="region of interest" description="Disordered" evidence="1">
    <location>
        <begin position="487"/>
        <end position="543"/>
    </location>
</feature>